<dbReference type="PROSITE" id="PS51186">
    <property type="entry name" value="GNAT"/>
    <property type="match status" value="1"/>
</dbReference>
<evidence type="ECO:0000259" key="3">
    <source>
        <dbReference type="PROSITE" id="PS51186"/>
    </source>
</evidence>
<name>A0A2N6K897_FISMU</name>
<dbReference type="Pfam" id="PF08445">
    <property type="entry name" value="FR47"/>
    <property type="match status" value="1"/>
</dbReference>
<reference evidence="4 5" key="1">
    <citation type="submission" date="2017-08" db="EMBL/GenBank/DDBJ databases">
        <title>Genomes of Fischerella (Mastigocladus) sp. strains.</title>
        <authorList>
            <person name="Miller S.R."/>
        </authorList>
    </citation>
    <scope>NUCLEOTIDE SEQUENCE [LARGE SCALE GENOMIC DNA]</scope>
    <source>
        <strain evidence="4 5">CCMEE 5323</strain>
    </source>
</reference>
<gene>
    <name evidence="4" type="ORF">CEN44_02280</name>
</gene>
<dbReference type="AlphaFoldDB" id="A0A2N6K897"/>
<organism evidence="4 5">
    <name type="scientific">Fischerella muscicola CCMEE 5323</name>
    <dbReference type="NCBI Taxonomy" id="2019572"/>
    <lineage>
        <taxon>Bacteria</taxon>
        <taxon>Bacillati</taxon>
        <taxon>Cyanobacteriota</taxon>
        <taxon>Cyanophyceae</taxon>
        <taxon>Nostocales</taxon>
        <taxon>Hapalosiphonaceae</taxon>
        <taxon>Fischerella</taxon>
    </lineage>
</organism>
<dbReference type="CDD" id="cd04301">
    <property type="entry name" value="NAT_SF"/>
    <property type="match status" value="1"/>
</dbReference>
<evidence type="ECO:0000256" key="2">
    <source>
        <dbReference type="ARBA" id="ARBA00023315"/>
    </source>
</evidence>
<accession>A0A2N6K897</accession>
<dbReference type="GO" id="GO:0016747">
    <property type="term" value="F:acyltransferase activity, transferring groups other than amino-acyl groups"/>
    <property type="evidence" value="ECO:0007669"/>
    <property type="project" value="InterPro"/>
</dbReference>
<dbReference type="InterPro" id="IPR000182">
    <property type="entry name" value="GNAT_dom"/>
</dbReference>
<dbReference type="EMBL" id="NRQW01000049">
    <property type="protein sequence ID" value="PLZ93816.1"/>
    <property type="molecule type" value="Genomic_DNA"/>
</dbReference>
<evidence type="ECO:0000313" key="5">
    <source>
        <dbReference type="Proteomes" id="UP000235036"/>
    </source>
</evidence>
<dbReference type="SUPFAM" id="SSF55729">
    <property type="entry name" value="Acyl-CoA N-acyltransferases (Nat)"/>
    <property type="match status" value="1"/>
</dbReference>
<sequence length="178" mass="20104">MIVREATHSDVPAIARVHVDTWRTTYQGIVPHEFLTNLSYEKRENGWHQVLNNASKDGNFTYVAEDESGQIVGFANGGVERTGDPVYQGELRAIYILKSHQKKGIGRELVRIVAQRLGQMKIDSMLVWVLANNPACRFYETLGGQKVHEKEIERGGTKLIEIGYGWMDISNLQRSSTT</sequence>
<dbReference type="InterPro" id="IPR013653">
    <property type="entry name" value="GCN5-like_dom"/>
</dbReference>
<keyword evidence="5" id="KW-1185">Reference proteome</keyword>
<dbReference type="RefSeq" id="WP_016867865.1">
    <property type="nucleotide sequence ID" value="NZ_CAWNVR010000556.1"/>
</dbReference>
<dbReference type="Proteomes" id="UP000235036">
    <property type="component" value="Unassembled WGS sequence"/>
</dbReference>
<comment type="caution">
    <text evidence="4">The sequence shown here is derived from an EMBL/GenBank/DDBJ whole genome shotgun (WGS) entry which is preliminary data.</text>
</comment>
<evidence type="ECO:0000256" key="1">
    <source>
        <dbReference type="ARBA" id="ARBA00022679"/>
    </source>
</evidence>
<evidence type="ECO:0000313" key="4">
    <source>
        <dbReference type="EMBL" id="PLZ93816.1"/>
    </source>
</evidence>
<feature type="domain" description="N-acetyltransferase" evidence="3">
    <location>
        <begin position="1"/>
        <end position="169"/>
    </location>
</feature>
<keyword evidence="2" id="KW-0012">Acyltransferase</keyword>
<dbReference type="InterPro" id="IPR016181">
    <property type="entry name" value="Acyl_CoA_acyltransferase"/>
</dbReference>
<keyword evidence="1 4" id="KW-0808">Transferase</keyword>
<dbReference type="PANTHER" id="PTHR43800">
    <property type="entry name" value="PEPTIDYL-LYSINE N-ACETYLTRANSFERASE YJAB"/>
    <property type="match status" value="1"/>
</dbReference>
<dbReference type="PANTHER" id="PTHR43800:SF1">
    <property type="entry name" value="PEPTIDYL-LYSINE N-ACETYLTRANSFERASE YJAB"/>
    <property type="match status" value="1"/>
</dbReference>
<dbReference type="Gene3D" id="3.40.630.30">
    <property type="match status" value="1"/>
</dbReference>
<protein>
    <submittedName>
        <fullName evidence="4">GNAT family N-acetyltransferase</fullName>
    </submittedName>
</protein>
<proteinExistence type="predicted"/>